<keyword evidence="3 9" id="KW-0812">Transmembrane</keyword>
<dbReference type="AlphaFoldDB" id="A0A316YLM2"/>
<evidence type="ECO:0000256" key="7">
    <source>
        <dbReference type="ARBA" id="ARBA00023303"/>
    </source>
</evidence>
<feature type="compositionally biased region" description="Low complexity" evidence="8">
    <location>
        <begin position="133"/>
        <end position="144"/>
    </location>
</feature>
<dbReference type="Proteomes" id="UP000245768">
    <property type="component" value="Unassembled WGS sequence"/>
</dbReference>
<proteinExistence type="predicted"/>
<feature type="compositionally biased region" description="Basic and acidic residues" evidence="8">
    <location>
        <begin position="30"/>
        <end position="49"/>
    </location>
</feature>
<feature type="compositionally biased region" description="Basic residues" evidence="8">
    <location>
        <begin position="147"/>
        <end position="166"/>
    </location>
</feature>
<dbReference type="EMBL" id="KZ819637">
    <property type="protein sequence ID" value="PWN89558.1"/>
    <property type="molecule type" value="Genomic_DNA"/>
</dbReference>
<dbReference type="Gene3D" id="1.10.287.70">
    <property type="match status" value="2"/>
</dbReference>
<feature type="transmembrane region" description="Helical" evidence="9">
    <location>
        <begin position="303"/>
        <end position="325"/>
    </location>
</feature>
<feature type="compositionally biased region" description="Basic and acidic residues" evidence="8">
    <location>
        <begin position="167"/>
        <end position="176"/>
    </location>
</feature>
<keyword evidence="6 9" id="KW-0472">Membrane</keyword>
<evidence type="ECO:0000259" key="10">
    <source>
        <dbReference type="Pfam" id="PF07885"/>
    </source>
</evidence>
<dbReference type="SUPFAM" id="SSF81324">
    <property type="entry name" value="Voltage-gated potassium channels"/>
    <property type="match status" value="2"/>
</dbReference>
<feature type="compositionally biased region" description="Low complexity" evidence="8">
    <location>
        <begin position="50"/>
        <end position="60"/>
    </location>
</feature>
<evidence type="ECO:0000256" key="2">
    <source>
        <dbReference type="ARBA" id="ARBA00022448"/>
    </source>
</evidence>
<evidence type="ECO:0000256" key="3">
    <source>
        <dbReference type="ARBA" id="ARBA00022692"/>
    </source>
</evidence>
<feature type="region of interest" description="Disordered" evidence="8">
    <location>
        <begin position="1"/>
        <end position="186"/>
    </location>
</feature>
<evidence type="ECO:0000256" key="6">
    <source>
        <dbReference type="ARBA" id="ARBA00023136"/>
    </source>
</evidence>
<evidence type="ECO:0000256" key="1">
    <source>
        <dbReference type="ARBA" id="ARBA00004141"/>
    </source>
</evidence>
<comment type="subcellular location">
    <subcellularLocation>
        <location evidence="1">Membrane</location>
        <topology evidence="1">Multi-pass membrane protein</topology>
    </subcellularLocation>
</comment>
<evidence type="ECO:0000313" key="11">
    <source>
        <dbReference type="EMBL" id="PWN89558.1"/>
    </source>
</evidence>
<accession>A0A316YLM2</accession>
<evidence type="ECO:0000256" key="5">
    <source>
        <dbReference type="ARBA" id="ARBA00023065"/>
    </source>
</evidence>
<feature type="compositionally biased region" description="Low complexity" evidence="8">
    <location>
        <begin position="1"/>
        <end position="26"/>
    </location>
</feature>
<dbReference type="GO" id="GO:0022841">
    <property type="term" value="F:potassium ion leak channel activity"/>
    <property type="evidence" value="ECO:0007669"/>
    <property type="project" value="TreeGrafter"/>
</dbReference>
<feature type="transmembrane region" description="Helical" evidence="9">
    <location>
        <begin position="345"/>
        <end position="366"/>
    </location>
</feature>
<dbReference type="OrthoDB" id="297496at2759"/>
<feature type="region of interest" description="Disordered" evidence="8">
    <location>
        <begin position="811"/>
        <end position="835"/>
    </location>
</feature>
<feature type="transmembrane region" description="Helical" evidence="9">
    <location>
        <begin position="399"/>
        <end position="419"/>
    </location>
</feature>
<sequence length="879" mass="97381">MMEQQQQQQKHAASSSSASSSSLAAATPEDDAKERKEAQEERVHVRDFTSPEGASSSAVAPPAPSNRGILNDADSISEARPVKRHGRKGGLPMTRTISFSTPPDLPFSKRKSRFARRDTGETDSSDDGDDTISELSSDDGSSSEGGRRRKTRFRPHVPHRIRRLRKQKQETETKKEEEEEDEGNERPAIDRVYRRTPVFSGTIAPFSIMLEIPGFTSKWYVRTGGQVYRPNPPVLDVALALSLFFAVIANAAVLGRFAERLSPRLATLIAVCGFLIHDVINIVALVVFAVIHNVDDGFTYSEAFWMTTAATGASLLCTTSLLLDYRNTKNFRSAGSGLTRKQSQLVMAIMAFLAYISISALIYSLVMQLQFLDAMYFMVESLATVGLGDVTPKGTAARVLLFFIAPGGIVLLAVVIAFARQTILEELENAYKKNRALYKEKLAQRAQEQRQLKGVKHALKRRFTSVRRGVTRQFSIAPDVRPAPQADQVKTEAGTDNDEGATAAAGRVILEHGDGAPVPLYESPSGSCVDLSIDTSPAPASAPGDEQLTATPSIRSRHDTLHSIAPSDMQAMTEMEAELVAQRQEIDARFHHFTLTLSKRERAEFWAKIGLSALLFVGFWVVGAAVFSAIEGWTYFEGFYFSFVIFSSIGYGDLAPRTSSGRAFFIVWTLAGFGTLTVLLSILTDAGGDFFQKRRRIKSRKNRRKKRVRQPHDEEKHVGERQTEKKHDKEEESSPSSSPSTLKFKQPSSSSASLPPAPSSSHETAKPPSIVSLTRTAMSMHRGALEMLQLDRHTLVDAFRHFPDLISSIHHQQHHQQGRDDGSLTKQARSLTPKQRERVIKTIEETGDEKLVLIVRQWLLLAEFEDKIWQAADIVGPLF</sequence>
<evidence type="ECO:0000256" key="4">
    <source>
        <dbReference type="ARBA" id="ARBA00022989"/>
    </source>
</evidence>
<organism evidence="11 12">
    <name type="scientific">Acaromyces ingoldii</name>
    <dbReference type="NCBI Taxonomy" id="215250"/>
    <lineage>
        <taxon>Eukaryota</taxon>
        <taxon>Fungi</taxon>
        <taxon>Dikarya</taxon>
        <taxon>Basidiomycota</taxon>
        <taxon>Ustilaginomycotina</taxon>
        <taxon>Exobasidiomycetes</taxon>
        <taxon>Exobasidiales</taxon>
        <taxon>Cryptobasidiaceae</taxon>
        <taxon>Acaromyces</taxon>
    </lineage>
</organism>
<dbReference type="PANTHER" id="PTHR11003">
    <property type="entry name" value="POTASSIUM CHANNEL, SUBFAMILY K"/>
    <property type="match status" value="1"/>
</dbReference>
<evidence type="ECO:0000313" key="12">
    <source>
        <dbReference type="Proteomes" id="UP000245768"/>
    </source>
</evidence>
<feature type="transmembrane region" description="Helical" evidence="9">
    <location>
        <begin position="265"/>
        <end position="291"/>
    </location>
</feature>
<feature type="domain" description="Potassium channel" evidence="10">
    <location>
        <begin position="352"/>
        <end position="422"/>
    </location>
</feature>
<feature type="transmembrane region" description="Helical" evidence="9">
    <location>
        <begin position="633"/>
        <end position="651"/>
    </location>
</feature>
<dbReference type="InterPro" id="IPR013099">
    <property type="entry name" value="K_chnl_dom"/>
</dbReference>
<evidence type="ECO:0000256" key="8">
    <source>
        <dbReference type="SAM" id="MobiDB-lite"/>
    </source>
</evidence>
<evidence type="ECO:0000256" key="9">
    <source>
        <dbReference type="SAM" id="Phobius"/>
    </source>
</evidence>
<dbReference type="GO" id="GO:0030322">
    <property type="term" value="P:stabilization of membrane potential"/>
    <property type="evidence" value="ECO:0007669"/>
    <property type="project" value="TreeGrafter"/>
</dbReference>
<keyword evidence="2" id="KW-0813">Transport</keyword>
<dbReference type="GeneID" id="37045543"/>
<keyword evidence="4 9" id="KW-1133">Transmembrane helix</keyword>
<dbReference type="PANTHER" id="PTHR11003:SF342">
    <property type="entry name" value="OUTWARD-RECTIFIER POTASSIUM CHANNEL TOK1"/>
    <property type="match status" value="1"/>
</dbReference>
<name>A0A316YLM2_9BASI</name>
<keyword evidence="7 11" id="KW-0407">Ion channel</keyword>
<dbReference type="STRING" id="215250.A0A316YLM2"/>
<gene>
    <name evidence="11" type="ORF">FA10DRAFT_280542</name>
</gene>
<dbReference type="Pfam" id="PF07885">
    <property type="entry name" value="Ion_trans_2"/>
    <property type="match status" value="2"/>
</dbReference>
<feature type="compositionally biased region" description="Polar residues" evidence="8">
    <location>
        <begin position="824"/>
        <end position="833"/>
    </location>
</feature>
<protein>
    <submittedName>
        <fullName evidence="11">Voltage-gated potassium channel</fullName>
    </submittedName>
</protein>
<keyword evidence="12" id="KW-1185">Reference proteome</keyword>
<feature type="transmembrane region" description="Helical" evidence="9">
    <location>
        <begin position="663"/>
        <end position="683"/>
    </location>
</feature>
<feature type="transmembrane region" description="Helical" evidence="9">
    <location>
        <begin position="237"/>
        <end position="258"/>
    </location>
</feature>
<feature type="region of interest" description="Disordered" evidence="8">
    <location>
        <begin position="699"/>
        <end position="770"/>
    </location>
</feature>
<keyword evidence="5" id="KW-0406">Ion transport</keyword>
<dbReference type="GO" id="GO:0015271">
    <property type="term" value="F:outward rectifier potassium channel activity"/>
    <property type="evidence" value="ECO:0007669"/>
    <property type="project" value="TreeGrafter"/>
</dbReference>
<dbReference type="InParanoid" id="A0A316YLM2"/>
<feature type="domain" description="Potassium channel" evidence="10">
    <location>
        <begin position="617"/>
        <end position="685"/>
    </location>
</feature>
<reference evidence="11 12" key="1">
    <citation type="journal article" date="2018" name="Mol. Biol. Evol.">
        <title>Broad Genomic Sampling Reveals a Smut Pathogenic Ancestry of the Fungal Clade Ustilaginomycotina.</title>
        <authorList>
            <person name="Kijpornyongpan T."/>
            <person name="Mondo S.J."/>
            <person name="Barry K."/>
            <person name="Sandor L."/>
            <person name="Lee J."/>
            <person name="Lipzen A."/>
            <person name="Pangilinan J."/>
            <person name="LaButti K."/>
            <person name="Hainaut M."/>
            <person name="Henrissat B."/>
            <person name="Grigoriev I.V."/>
            <person name="Spatafora J.W."/>
            <person name="Aime M.C."/>
        </authorList>
    </citation>
    <scope>NUCLEOTIDE SEQUENCE [LARGE SCALE GENOMIC DNA]</scope>
    <source>
        <strain evidence="11 12">MCA 4198</strain>
    </source>
</reference>
<feature type="compositionally biased region" description="Acidic residues" evidence="8">
    <location>
        <begin position="121"/>
        <end position="132"/>
    </location>
</feature>
<feature type="compositionally biased region" description="Basic and acidic residues" evidence="8">
    <location>
        <begin position="710"/>
        <end position="732"/>
    </location>
</feature>
<feature type="transmembrane region" description="Helical" evidence="9">
    <location>
        <begin position="605"/>
        <end position="627"/>
    </location>
</feature>
<feature type="compositionally biased region" description="Basic residues" evidence="8">
    <location>
        <begin position="699"/>
        <end position="709"/>
    </location>
</feature>
<feature type="transmembrane region" description="Helical" evidence="9">
    <location>
        <begin position="198"/>
        <end position="217"/>
    </location>
</feature>
<dbReference type="RefSeq" id="XP_025376756.1">
    <property type="nucleotide sequence ID" value="XM_025523627.1"/>
</dbReference>
<dbReference type="GO" id="GO:0005886">
    <property type="term" value="C:plasma membrane"/>
    <property type="evidence" value="ECO:0007669"/>
    <property type="project" value="TreeGrafter"/>
</dbReference>
<dbReference type="InterPro" id="IPR003280">
    <property type="entry name" value="2pore_dom_K_chnl"/>
</dbReference>